<protein>
    <submittedName>
        <fullName evidence="2">Uncharacterized protein</fullName>
    </submittedName>
</protein>
<gene>
    <name evidence="2" type="ORF">g.46822</name>
</gene>
<evidence type="ECO:0000313" key="2">
    <source>
        <dbReference type="EMBL" id="JAQ13661.1"/>
    </source>
</evidence>
<feature type="compositionally biased region" description="Polar residues" evidence="1">
    <location>
        <begin position="1"/>
        <end position="12"/>
    </location>
</feature>
<organism evidence="2">
    <name type="scientific">Lygus hesperus</name>
    <name type="common">Western plant bug</name>
    <dbReference type="NCBI Taxonomy" id="30085"/>
    <lineage>
        <taxon>Eukaryota</taxon>
        <taxon>Metazoa</taxon>
        <taxon>Ecdysozoa</taxon>
        <taxon>Arthropoda</taxon>
        <taxon>Hexapoda</taxon>
        <taxon>Insecta</taxon>
        <taxon>Pterygota</taxon>
        <taxon>Neoptera</taxon>
        <taxon>Paraneoptera</taxon>
        <taxon>Hemiptera</taxon>
        <taxon>Heteroptera</taxon>
        <taxon>Panheteroptera</taxon>
        <taxon>Cimicomorpha</taxon>
        <taxon>Miridae</taxon>
        <taxon>Mirini</taxon>
        <taxon>Lygus</taxon>
    </lineage>
</organism>
<dbReference type="AlphaFoldDB" id="A0A146M1H6"/>
<accession>A0A146M1H6</accession>
<sequence length="118" mass="13166">MHHDTNTSSVLTNHPLLADDDHNVPVNCIMDSKDIEKKDDDDDKTHHCHDVTLLKSDELFTKDERNTSKGSCKIVSNMPAQLIHAGTATVTNPFFTDNKQFEVKDEVSANAKSESKSE</sequence>
<dbReference type="EMBL" id="GDHC01004968">
    <property type="protein sequence ID" value="JAQ13661.1"/>
    <property type="molecule type" value="Transcribed_RNA"/>
</dbReference>
<name>A0A146M1H6_LYGHE</name>
<feature type="region of interest" description="Disordered" evidence="1">
    <location>
        <begin position="1"/>
        <end position="23"/>
    </location>
</feature>
<evidence type="ECO:0000256" key="1">
    <source>
        <dbReference type="SAM" id="MobiDB-lite"/>
    </source>
</evidence>
<proteinExistence type="predicted"/>
<reference evidence="2" key="1">
    <citation type="journal article" date="2016" name="Gigascience">
        <title>De novo construction of an expanded transcriptome assembly for the western tarnished plant bug, Lygus hesperus.</title>
        <authorList>
            <person name="Tassone E.E."/>
            <person name="Geib S.M."/>
            <person name="Hall B."/>
            <person name="Fabrick J.A."/>
            <person name="Brent C.S."/>
            <person name="Hull J.J."/>
        </authorList>
    </citation>
    <scope>NUCLEOTIDE SEQUENCE</scope>
</reference>